<evidence type="ECO:0000256" key="1">
    <source>
        <dbReference type="SAM" id="MobiDB-lite"/>
    </source>
</evidence>
<name>A0A6A7C898_9PEZI</name>
<gene>
    <name evidence="2" type="ORF">K470DRAFT_292777</name>
</gene>
<feature type="region of interest" description="Disordered" evidence="1">
    <location>
        <begin position="1"/>
        <end position="50"/>
    </location>
</feature>
<accession>A0A6A7C898</accession>
<proteinExistence type="predicted"/>
<protein>
    <submittedName>
        <fullName evidence="2">Uncharacterized protein</fullName>
    </submittedName>
</protein>
<feature type="compositionally biased region" description="Low complexity" evidence="1">
    <location>
        <begin position="258"/>
        <end position="273"/>
    </location>
</feature>
<feature type="region of interest" description="Disordered" evidence="1">
    <location>
        <begin position="70"/>
        <end position="102"/>
    </location>
</feature>
<feature type="region of interest" description="Disordered" evidence="1">
    <location>
        <begin position="254"/>
        <end position="274"/>
    </location>
</feature>
<sequence length="461" mass="51422">MPQPPRASRYKTRNIIQHTDSKIDTDDPPQGPVEPGRPMARLTAPVPHSPPNVGYEEFVHFYVLEPEEVQPQPQVQLQQPQLPQSMMGPGRPGRPGRPPQPSVPLRIQFANEIQLIQSNVKSQAPVQISISPGRSNLKLRHYVPSSPEDAENPGHALLFRLEREDNHPAQGQSPIIQHGLQPVIPPQAQMHYHQGQQLQPLWQMLSPSTQGLPSMAPNSQQFLRLTHARQEISNVAQAQPGQATHFVAIKPKDDRSVQAQPPAQQNPQSAMQPLGQEHYNQPQQLQPVRQSQPQPLSQPLHQDIPKLTQVLRRRTPACPEPLPAPEILLINDNHPTFSQGMRLAMNEVIETLNALTRTLVNYKLIIDGKVEAERITESTNEDQITKPSETLDSNIDAQTDALLQAVEDVDESDNNSDVAMTRGDEVSEDAYYGILPSGQPDEDVISGIELTLRILRTWADD</sequence>
<dbReference type="AlphaFoldDB" id="A0A6A7C898"/>
<keyword evidence="3" id="KW-1185">Reference proteome</keyword>
<evidence type="ECO:0000313" key="2">
    <source>
        <dbReference type="EMBL" id="KAF2863289.1"/>
    </source>
</evidence>
<reference evidence="2" key="1">
    <citation type="journal article" date="2020" name="Stud. Mycol.">
        <title>101 Dothideomycetes genomes: a test case for predicting lifestyles and emergence of pathogens.</title>
        <authorList>
            <person name="Haridas S."/>
            <person name="Albert R."/>
            <person name="Binder M."/>
            <person name="Bloem J."/>
            <person name="Labutti K."/>
            <person name="Salamov A."/>
            <person name="Andreopoulos B."/>
            <person name="Baker S."/>
            <person name="Barry K."/>
            <person name="Bills G."/>
            <person name="Bluhm B."/>
            <person name="Cannon C."/>
            <person name="Castanera R."/>
            <person name="Culley D."/>
            <person name="Daum C."/>
            <person name="Ezra D."/>
            <person name="Gonzalez J."/>
            <person name="Henrissat B."/>
            <person name="Kuo A."/>
            <person name="Liang C."/>
            <person name="Lipzen A."/>
            <person name="Lutzoni F."/>
            <person name="Magnuson J."/>
            <person name="Mondo S."/>
            <person name="Nolan M."/>
            <person name="Ohm R."/>
            <person name="Pangilinan J."/>
            <person name="Park H.-J."/>
            <person name="Ramirez L."/>
            <person name="Alfaro M."/>
            <person name="Sun H."/>
            <person name="Tritt A."/>
            <person name="Yoshinaga Y."/>
            <person name="Zwiers L.-H."/>
            <person name="Turgeon B."/>
            <person name="Goodwin S."/>
            <person name="Spatafora J."/>
            <person name="Crous P."/>
            <person name="Grigoriev I."/>
        </authorList>
    </citation>
    <scope>NUCLEOTIDE SEQUENCE</scope>
    <source>
        <strain evidence="2">CBS 480.64</strain>
    </source>
</reference>
<dbReference type="Proteomes" id="UP000799421">
    <property type="component" value="Unassembled WGS sequence"/>
</dbReference>
<evidence type="ECO:0000313" key="3">
    <source>
        <dbReference type="Proteomes" id="UP000799421"/>
    </source>
</evidence>
<feature type="compositionally biased region" description="Low complexity" evidence="1">
    <location>
        <begin position="70"/>
        <end position="89"/>
    </location>
</feature>
<organism evidence="2 3">
    <name type="scientific">Piedraia hortae CBS 480.64</name>
    <dbReference type="NCBI Taxonomy" id="1314780"/>
    <lineage>
        <taxon>Eukaryota</taxon>
        <taxon>Fungi</taxon>
        <taxon>Dikarya</taxon>
        <taxon>Ascomycota</taxon>
        <taxon>Pezizomycotina</taxon>
        <taxon>Dothideomycetes</taxon>
        <taxon>Dothideomycetidae</taxon>
        <taxon>Capnodiales</taxon>
        <taxon>Piedraiaceae</taxon>
        <taxon>Piedraia</taxon>
    </lineage>
</organism>
<dbReference type="EMBL" id="MU005961">
    <property type="protein sequence ID" value="KAF2863289.1"/>
    <property type="molecule type" value="Genomic_DNA"/>
</dbReference>